<dbReference type="AlphaFoldDB" id="A0A9K3D2E6"/>
<evidence type="ECO:0000256" key="1">
    <source>
        <dbReference type="SAM" id="MobiDB-lite"/>
    </source>
</evidence>
<keyword evidence="3" id="KW-1185">Reference proteome</keyword>
<dbReference type="Proteomes" id="UP000265618">
    <property type="component" value="Unassembled WGS sequence"/>
</dbReference>
<protein>
    <submittedName>
        <fullName evidence="2">Uncharacterized protein</fullName>
    </submittedName>
</protein>
<name>A0A9K3D2E6_9EUKA</name>
<feature type="compositionally biased region" description="Acidic residues" evidence="1">
    <location>
        <begin position="161"/>
        <end position="172"/>
    </location>
</feature>
<dbReference type="EMBL" id="BDIP01003466">
    <property type="protein sequence ID" value="GIQ87744.1"/>
    <property type="molecule type" value="Genomic_DNA"/>
</dbReference>
<evidence type="ECO:0000313" key="3">
    <source>
        <dbReference type="Proteomes" id="UP000265618"/>
    </source>
</evidence>
<proteinExistence type="predicted"/>
<gene>
    <name evidence="2" type="ORF">KIPB_009845</name>
</gene>
<organism evidence="2 3">
    <name type="scientific">Kipferlia bialata</name>
    <dbReference type="NCBI Taxonomy" id="797122"/>
    <lineage>
        <taxon>Eukaryota</taxon>
        <taxon>Metamonada</taxon>
        <taxon>Carpediemonas-like organisms</taxon>
        <taxon>Kipferlia</taxon>
    </lineage>
</organism>
<feature type="region of interest" description="Disordered" evidence="1">
    <location>
        <begin position="139"/>
        <end position="172"/>
    </location>
</feature>
<accession>A0A9K3D2E6</accession>
<evidence type="ECO:0000313" key="2">
    <source>
        <dbReference type="EMBL" id="GIQ87744.1"/>
    </source>
</evidence>
<comment type="caution">
    <text evidence="2">The sequence shown here is derived from an EMBL/GenBank/DDBJ whole genome shotgun (WGS) entry which is preliminary data.</text>
</comment>
<reference evidence="2 3" key="1">
    <citation type="journal article" date="2018" name="PLoS ONE">
        <title>The draft genome of Kipferlia bialata reveals reductive genome evolution in fornicate parasites.</title>
        <authorList>
            <person name="Tanifuji G."/>
            <person name="Takabayashi S."/>
            <person name="Kume K."/>
            <person name="Takagi M."/>
            <person name="Nakayama T."/>
            <person name="Kamikawa R."/>
            <person name="Inagaki Y."/>
            <person name="Hashimoto T."/>
        </authorList>
    </citation>
    <scope>NUCLEOTIDE SEQUENCE [LARGE SCALE GENOMIC DNA]</scope>
    <source>
        <strain evidence="2">NY0173</strain>
    </source>
</reference>
<sequence length="172" mass="19384">MEETEVSVECVEEREAKKEKRTRLSRRRVARIARSFTDADIRAYAVYVRAMGVSAYASGKNRIFTLSASKKLLGYLRQRTIEKGHISEEYWALIDKGSLEVTECDSDPDKPWLEWQVTYQYVIPTSQRIYEESFRSSAKTGTVDDAGGDSVESSNVGGDGESCDDTSSDIRT</sequence>